<keyword evidence="3" id="KW-1003">Cell membrane</keyword>
<evidence type="ECO:0000313" key="12">
    <source>
        <dbReference type="Proteomes" id="UP000327044"/>
    </source>
</evidence>
<feature type="transmembrane region" description="Helical" evidence="9">
    <location>
        <begin position="386"/>
        <end position="406"/>
    </location>
</feature>
<dbReference type="PROSITE" id="PS00216">
    <property type="entry name" value="SUGAR_TRANSPORT_1"/>
    <property type="match status" value="1"/>
</dbReference>
<dbReference type="AlphaFoldDB" id="A0A5N4A5T6"/>
<feature type="transmembrane region" description="Helical" evidence="9">
    <location>
        <begin position="412"/>
        <end position="436"/>
    </location>
</feature>
<dbReference type="PANTHER" id="PTHR48021">
    <property type="match status" value="1"/>
</dbReference>
<evidence type="ECO:0000313" key="11">
    <source>
        <dbReference type="EMBL" id="KAB0792690.1"/>
    </source>
</evidence>
<evidence type="ECO:0000259" key="10">
    <source>
        <dbReference type="PROSITE" id="PS50850"/>
    </source>
</evidence>
<proteinExistence type="predicted"/>
<dbReference type="Pfam" id="PF00083">
    <property type="entry name" value="Sugar_tr"/>
    <property type="match status" value="1"/>
</dbReference>
<dbReference type="OrthoDB" id="4540492at2759"/>
<accession>A0A5N4A5T6</accession>
<reference evidence="11 12" key="1">
    <citation type="journal article" date="2018" name="Elife">
        <title>Firefly genomes illuminate parallel origins of bioluminescence in beetles.</title>
        <authorList>
            <person name="Fallon T.R."/>
            <person name="Lower S.E."/>
            <person name="Chang C.H."/>
            <person name="Bessho-Uehara M."/>
            <person name="Martin G.J."/>
            <person name="Bewick A.J."/>
            <person name="Behringer M."/>
            <person name="Debat H.J."/>
            <person name="Wong I."/>
            <person name="Day J.C."/>
            <person name="Suvorov A."/>
            <person name="Silva C.J."/>
            <person name="Stanger-Hall K.F."/>
            <person name="Hall D.W."/>
            <person name="Schmitz R.J."/>
            <person name="Nelson D.R."/>
            <person name="Lewis S.M."/>
            <person name="Shigenobu S."/>
            <person name="Bybee S.M."/>
            <person name="Larracuente A.M."/>
            <person name="Oba Y."/>
            <person name="Weng J.K."/>
        </authorList>
    </citation>
    <scope>NUCLEOTIDE SEQUENCE [LARGE SCALE GENOMIC DNA]</scope>
    <source>
        <strain evidence="11">1611_PpyrPB1</strain>
        <tissue evidence="11">Whole body</tissue>
    </source>
</reference>
<feature type="transmembrane region" description="Helical" evidence="9">
    <location>
        <begin position="58"/>
        <end position="77"/>
    </location>
</feature>
<feature type="domain" description="Major facilitator superfamily (MFS) profile" evidence="10">
    <location>
        <begin position="13"/>
        <end position="441"/>
    </location>
</feature>
<dbReference type="GO" id="GO:0005886">
    <property type="term" value="C:plasma membrane"/>
    <property type="evidence" value="ECO:0007669"/>
    <property type="project" value="UniProtKB-SubCell"/>
</dbReference>
<dbReference type="InParanoid" id="A0A5N4A5T6"/>
<feature type="transmembrane region" description="Helical" evidence="9">
    <location>
        <begin position="349"/>
        <end position="374"/>
    </location>
</feature>
<evidence type="ECO:0000256" key="6">
    <source>
        <dbReference type="ARBA" id="ARBA00022989"/>
    </source>
</evidence>
<sequence>MQVKRFTIEKRLLQYSAAITGLLVPLCNGLHFGWTSPYLPVLLGEDSPIPMTADESSWVGNMFLLGGLSGCLLLSIVGRLIGRKSIVLWSSVPFFASWLLIAFATSLPQLLIGRYIGGIGAGVAIPTLPIYISEISDKEIRGMLCSAVSVVFFLGIMLINVIGAYVTIKMASLVCLPVPILLFVLFFWMPESPNYLLMKGKHDEARQNFVALKGSEDANHKLDVVAKAIQEESLNKTNFISILKRNNHRKLLTLVGLRATQQFSGVTAFNFYALTVFAEGSTFSSPLFGVLIFYAVEIVFSVLSSLLVDKLGRKPLLISSSIGAICALLGGGSFFYLRDVTKVDTSNVSFLPTFILITFTFSYSLGLQAIPSFMAAELFSTNLKPYAGTLGQTLFYVFGIMSTKYFQFTKDYYGFFVPFWSFAVCCTIGLVVLVIFMPETKNKTLEDIQIELNR</sequence>
<feature type="transmembrane region" description="Helical" evidence="9">
    <location>
        <begin position="171"/>
        <end position="189"/>
    </location>
</feature>
<dbReference type="InterPro" id="IPR003663">
    <property type="entry name" value="Sugar/inositol_transpt"/>
</dbReference>
<dbReference type="PRINTS" id="PR00171">
    <property type="entry name" value="SUGRTRNSPORT"/>
</dbReference>
<keyword evidence="8" id="KW-0325">Glycoprotein</keyword>
<feature type="transmembrane region" description="Helical" evidence="9">
    <location>
        <begin position="12"/>
        <end position="34"/>
    </location>
</feature>
<evidence type="ECO:0000256" key="9">
    <source>
        <dbReference type="SAM" id="Phobius"/>
    </source>
</evidence>
<dbReference type="InterPro" id="IPR050549">
    <property type="entry name" value="MFS_Trehalose_Transporter"/>
</dbReference>
<dbReference type="Gene3D" id="1.20.1250.20">
    <property type="entry name" value="MFS general substrate transporter like domains"/>
    <property type="match status" value="1"/>
</dbReference>
<keyword evidence="5 9" id="KW-0812">Transmembrane</keyword>
<comment type="caution">
    <text evidence="11">The sequence shown here is derived from an EMBL/GenBank/DDBJ whole genome shotgun (WGS) entry which is preliminary data.</text>
</comment>
<gene>
    <name evidence="11" type="ORF">PPYR_14649</name>
</gene>
<dbReference type="PROSITE" id="PS00217">
    <property type="entry name" value="SUGAR_TRANSPORT_2"/>
    <property type="match status" value="1"/>
</dbReference>
<keyword evidence="2" id="KW-0813">Transport</keyword>
<evidence type="ECO:0000256" key="5">
    <source>
        <dbReference type="ARBA" id="ARBA00022692"/>
    </source>
</evidence>
<feature type="transmembrane region" description="Helical" evidence="9">
    <location>
        <begin position="315"/>
        <end position="337"/>
    </location>
</feature>
<dbReference type="InterPro" id="IPR005829">
    <property type="entry name" value="Sugar_transporter_CS"/>
</dbReference>
<dbReference type="PROSITE" id="PS50850">
    <property type="entry name" value="MFS"/>
    <property type="match status" value="1"/>
</dbReference>
<feature type="transmembrane region" description="Helical" evidence="9">
    <location>
        <begin position="86"/>
        <end position="106"/>
    </location>
</feature>
<protein>
    <recommendedName>
        <fullName evidence="10">Major facilitator superfamily (MFS) profile domain-containing protein</fullName>
    </recommendedName>
</protein>
<dbReference type="InterPro" id="IPR020846">
    <property type="entry name" value="MFS_dom"/>
</dbReference>
<dbReference type="Proteomes" id="UP000327044">
    <property type="component" value="Unassembled WGS sequence"/>
</dbReference>
<evidence type="ECO:0000256" key="3">
    <source>
        <dbReference type="ARBA" id="ARBA00022475"/>
    </source>
</evidence>
<keyword evidence="4" id="KW-0762">Sugar transport</keyword>
<dbReference type="InterPro" id="IPR036259">
    <property type="entry name" value="MFS_trans_sf"/>
</dbReference>
<dbReference type="EMBL" id="VVIM01000010">
    <property type="protein sequence ID" value="KAB0792690.1"/>
    <property type="molecule type" value="Genomic_DNA"/>
</dbReference>
<feature type="transmembrane region" description="Helical" evidence="9">
    <location>
        <begin position="112"/>
        <end position="132"/>
    </location>
</feature>
<keyword evidence="12" id="KW-1185">Reference proteome</keyword>
<comment type="subcellular location">
    <subcellularLocation>
        <location evidence="1">Cell membrane</location>
        <topology evidence="1">Multi-pass membrane protein</topology>
    </subcellularLocation>
</comment>
<feature type="transmembrane region" description="Helical" evidence="9">
    <location>
        <begin position="144"/>
        <end position="165"/>
    </location>
</feature>
<evidence type="ECO:0000256" key="8">
    <source>
        <dbReference type="ARBA" id="ARBA00023180"/>
    </source>
</evidence>
<dbReference type="GO" id="GO:0022857">
    <property type="term" value="F:transmembrane transporter activity"/>
    <property type="evidence" value="ECO:0007669"/>
    <property type="project" value="InterPro"/>
</dbReference>
<dbReference type="PANTHER" id="PTHR48021:SF46">
    <property type="entry name" value="MAJOR FACILITATOR SUPERFAMILY (MFS) PROFILE DOMAIN-CONTAINING PROTEIN"/>
    <property type="match status" value="1"/>
</dbReference>
<name>A0A5N4A5T6_PHOPY</name>
<keyword evidence="6 9" id="KW-1133">Transmembrane helix</keyword>
<keyword evidence="7 9" id="KW-0472">Membrane</keyword>
<dbReference type="InterPro" id="IPR005828">
    <property type="entry name" value="MFS_sugar_transport-like"/>
</dbReference>
<evidence type="ECO:0000256" key="1">
    <source>
        <dbReference type="ARBA" id="ARBA00004651"/>
    </source>
</evidence>
<dbReference type="SUPFAM" id="SSF103473">
    <property type="entry name" value="MFS general substrate transporter"/>
    <property type="match status" value="1"/>
</dbReference>
<organism evidence="11 12">
    <name type="scientific">Photinus pyralis</name>
    <name type="common">Common eastern firefly</name>
    <name type="synonym">Lampyris pyralis</name>
    <dbReference type="NCBI Taxonomy" id="7054"/>
    <lineage>
        <taxon>Eukaryota</taxon>
        <taxon>Metazoa</taxon>
        <taxon>Ecdysozoa</taxon>
        <taxon>Arthropoda</taxon>
        <taxon>Hexapoda</taxon>
        <taxon>Insecta</taxon>
        <taxon>Pterygota</taxon>
        <taxon>Neoptera</taxon>
        <taxon>Endopterygota</taxon>
        <taxon>Coleoptera</taxon>
        <taxon>Polyphaga</taxon>
        <taxon>Elateriformia</taxon>
        <taxon>Elateroidea</taxon>
        <taxon>Lampyridae</taxon>
        <taxon>Lampyrinae</taxon>
        <taxon>Photinus</taxon>
    </lineage>
</organism>
<evidence type="ECO:0000256" key="4">
    <source>
        <dbReference type="ARBA" id="ARBA00022597"/>
    </source>
</evidence>
<dbReference type="FunFam" id="1.20.1250.20:FF:000218">
    <property type="entry name" value="facilitated trehalose transporter Tret1"/>
    <property type="match status" value="1"/>
</dbReference>
<evidence type="ECO:0000256" key="7">
    <source>
        <dbReference type="ARBA" id="ARBA00023136"/>
    </source>
</evidence>
<feature type="transmembrane region" description="Helical" evidence="9">
    <location>
        <begin position="251"/>
        <end position="274"/>
    </location>
</feature>
<feature type="transmembrane region" description="Helical" evidence="9">
    <location>
        <begin position="286"/>
        <end position="308"/>
    </location>
</feature>
<evidence type="ECO:0000256" key="2">
    <source>
        <dbReference type="ARBA" id="ARBA00022448"/>
    </source>
</evidence>